<sequence length="64" mass="7077">MGNADLTEHAAWTSGNVVTWCDVRSADCILGPPRRHRPARGFSSARNAQGYGSHRSLRDLRVEI</sequence>
<dbReference type="RefSeq" id="XP_009833326.1">
    <property type="nucleotide sequence ID" value="XM_009835024.1"/>
</dbReference>
<dbReference type="VEuPathDB" id="FungiDB:H257_08936"/>
<feature type="region of interest" description="Disordered" evidence="1">
    <location>
        <begin position="32"/>
        <end position="64"/>
    </location>
</feature>
<reference evidence="2" key="1">
    <citation type="submission" date="2013-12" db="EMBL/GenBank/DDBJ databases">
        <title>The Genome Sequence of Aphanomyces astaci APO3.</title>
        <authorList>
            <consortium name="The Broad Institute Genomics Platform"/>
            <person name="Russ C."/>
            <person name="Tyler B."/>
            <person name="van West P."/>
            <person name="Dieguez-Uribeondo J."/>
            <person name="Young S.K."/>
            <person name="Zeng Q."/>
            <person name="Gargeya S."/>
            <person name="Fitzgerald M."/>
            <person name="Abouelleil A."/>
            <person name="Alvarado L."/>
            <person name="Chapman S.B."/>
            <person name="Gainer-Dewar J."/>
            <person name="Goldberg J."/>
            <person name="Griggs A."/>
            <person name="Gujja S."/>
            <person name="Hansen M."/>
            <person name="Howarth C."/>
            <person name="Imamovic A."/>
            <person name="Ireland A."/>
            <person name="Larimer J."/>
            <person name="McCowan C."/>
            <person name="Murphy C."/>
            <person name="Pearson M."/>
            <person name="Poon T.W."/>
            <person name="Priest M."/>
            <person name="Roberts A."/>
            <person name="Saif S."/>
            <person name="Shea T."/>
            <person name="Sykes S."/>
            <person name="Wortman J."/>
            <person name="Nusbaum C."/>
            <person name="Birren B."/>
        </authorList>
    </citation>
    <scope>NUCLEOTIDE SEQUENCE [LARGE SCALE GENOMIC DNA]</scope>
    <source>
        <strain evidence="2">APO3</strain>
    </source>
</reference>
<evidence type="ECO:0000313" key="2">
    <source>
        <dbReference type="EMBL" id="ETV77020.1"/>
    </source>
</evidence>
<evidence type="ECO:0000256" key="1">
    <source>
        <dbReference type="SAM" id="MobiDB-lite"/>
    </source>
</evidence>
<name>W4GBI2_APHAT</name>
<gene>
    <name evidence="2" type="ORF">H257_08936</name>
</gene>
<organism evidence="2">
    <name type="scientific">Aphanomyces astaci</name>
    <name type="common">Crayfish plague agent</name>
    <dbReference type="NCBI Taxonomy" id="112090"/>
    <lineage>
        <taxon>Eukaryota</taxon>
        <taxon>Sar</taxon>
        <taxon>Stramenopiles</taxon>
        <taxon>Oomycota</taxon>
        <taxon>Saprolegniomycetes</taxon>
        <taxon>Saprolegniales</taxon>
        <taxon>Verrucalvaceae</taxon>
        <taxon>Aphanomyces</taxon>
    </lineage>
</organism>
<dbReference type="EMBL" id="KI913134">
    <property type="protein sequence ID" value="ETV77020.1"/>
    <property type="molecule type" value="Genomic_DNA"/>
</dbReference>
<accession>W4GBI2</accession>
<proteinExistence type="predicted"/>
<dbReference type="GeneID" id="20810932"/>
<dbReference type="AlphaFoldDB" id="W4GBI2"/>
<protein>
    <submittedName>
        <fullName evidence="2">Uncharacterized protein</fullName>
    </submittedName>
</protein>